<gene>
    <name evidence="1" type="ORF">J0A67_11845</name>
</gene>
<evidence type="ECO:0000313" key="1">
    <source>
        <dbReference type="EMBL" id="MBN7801558.1"/>
    </source>
</evidence>
<comment type="caution">
    <text evidence="1">The sequence shown here is derived from an EMBL/GenBank/DDBJ whole genome shotgun (WGS) entry which is preliminary data.</text>
</comment>
<dbReference type="RefSeq" id="WP_206569536.1">
    <property type="nucleotide sequence ID" value="NZ_JAFKCW010000002.1"/>
</dbReference>
<proteinExistence type="predicted"/>
<evidence type="ECO:0000313" key="2">
    <source>
        <dbReference type="Proteomes" id="UP000664698"/>
    </source>
</evidence>
<keyword evidence="2" id="KW-1185">Reference proteome</keyword>
<dbReference type="Proteomes" id="UP000664698">
    <property type="component" value="Unassembled WGS sequence"/>
</dbReference>
<name>A0ABS3BQJ6_9BACT</name>
<protein>
    <submittedName>
        <fullName evidence="1">Uncharacterized protein</fullName>
    </submittedName>
</protein>
<dbReference type="EMBL" id="JAFKCW010000002">
    <property type="protein sequence ID" value="MBN7801558.1"/>
    <property type="molecule type" value="Genomic_DNA"/>
</dbReference>
<accession>A0ABS3BQJ6</accession>
<organism evidence="1 2">
    <name type="scientific">Algoriphagus aestuariicola</name>
    <dbReference type="NCBI Taxonomy" id="1852016"/>
    <lineage>
        <taxon>Bacteria</taxon>
        <taxon>Pseudomonadati</taxon>
        <taxon>Bacteroidota</taxon>
        <taxon>Cytophagia</taxon>
        <taxon>Cytophagales</taxon>
        <taxon>Cyclobacteriaceae</taxon>
        <taxon>Algoriphagus</taxon>
    </lineage>
</organism>
<sequence length="95" mass="11035">MDISKDDFLSTDSSVWKDSPTLLALWFDGHGDWTSAHAQVDHLQGKAAARIHAYLHRKEGDQWNADYWYSKSGDKRPQLSLDEEWEVLVERFLSK</sequence>
<reference evidence="1 2" key="1">
    <citation type="submission" date="2021-03" db="EMBL/GenBank/DDBJ databases">
        <title>novel species isolated from a fishpond in China.</title>
        <authorList>
            <person name="Lu H."/>
            <person name="Cai Z."/>
        </authorList>
    </citation>
    <scope>NUCLEOTIDE SEQUENCE [LARGE SCALE GENOMIC DNA]</scope>
    <source>
        <strain evidence="1 2">JCM 31546</strain>
    </source>
</reference>